<dbReference type="PANTHER" id="PTHR35040">
    <property type="match status" value="1"/>
</dbReference>
<dbReference type="Proteomes" id="UP001595993">
    <property type="component" value="Unassembled WGS sequence"/>
</dbReference>
<comment type="caution">
    <text evidence="1">The sequence shown here is derived from an EMBL/GenBank/DDBJ whole genome shotgun (WGS) entry which is preliminary data.</text>
</comment>
<name>A0ABV9GEQ3_9ACTN</name>
<evidence type="ECO:0000313" key="2">
    <source>
        <dbReference type="Proteomes" id="UP001595993"/>
    </source>
</evidence>
<protein>
    <submittedName>
        <fullName evidence="1">Spherulation-specific family 4 protein</fullName>
    </submittedName>
</protein>
<reference evidence="2" key="1">
    <citation type="journal article" date="2019" name="Int. J. Syst. Evol. Microbiol.">
        <title>The Global Catalogue of Microorganisms (GCM) 10K type strain sequencing project: providing services to taxonomists for standard genome sequencing and annotation.</title>
        <authorList>
            <consortium name="The Broad Institute Genomics Platform"/>
            <consortium name="The Broad Institute Genome Sequencing Center for Infectious Disease"/>
            <person name="Wu L."/>
            <person name="Ma J."/>
        </authorList>
    </citation>
    <scope>NUCLEOTIDE SEQUENCE [LARGE SCALE GENOMIC DNA]</scope>
    <source>
        <strain evidence="2">CGMCC 4.7139</strain>
    </source>
</reference>
<dbReference type="InterPro" id="IPR021986">
    <property type="entry name" value="Spherulin4"/>
</dbReference>
<dbReference type="PANTHER" id="PTHR35040:SF9">
    <property type="entry name" value="4-LIKE CELL SURFACE PROTEIN, PUTATIVE (AFU_ORTHOLOGUE AFUA_4G14080)-RELATED"/>
    <property type="match status" value="1"/>
</dbReference>
<gene>
    <name evidence="1" type="ORF">ACFO9E_34295</name>
</gene>
<organism evidence="1 2">
    <name type="scientific">Streptomyces maoxianensis</name>
    <dbReference type="NCBI Taxonomy" id="1459942"/>
    <lineage>
        <taxon>Bacteria</taxon>
        <taxon>Bacillati</taxon>
        <taxon>Actinomycetota</taxon>
        <taxon>Actinomycetes</taxon>
        <taxon>Kitasatosporales</taxon>
        <taxon>Streptomycetaceae</taxon>
        <taxon>Streptomyces</taxon>
    </lineage>
</organism>
<sequence length="219" mass="23657">MTMLVPMYVHPAVDRAAWQALAASAPLLYGVVLNVDDGPGAAPDPAFVAAARELRAAGVPVLGYTDTDYGRRPAREVARDFERHRDWYGTDGFFLDQVAPDAAGLRHYRRLTRAARSRGGRTVVLNPGVHPAPGYASLGDLLITFEGDWDSYRAAPAAPKWTRDLPPGRFCHLVHGVPRGLCRLAGRTAELRGAGVHCAVPGHNPNPWSALPPALRKDS</sequence>
<accession>A0ABV9GEQ3</accession>
<dbReference type="EMBL" id="JBHSFE010000038">
    <property type="protein sequence ID" value="MFC4612783.1"/>
    <property type="molecule type" value="Genomic_DNA"/>
</dbReference>
<proteinExistence type="predicted"/>
<evidence type="ECO:0000313" key="1">
    <source>
        <dbReference type="EMBL" id="MFC4612783.1"/>
    </source>
</evidence>
<dbReference type="RefSeq" id="WP_381203155.1">
    <property type="nucleotide sequence ID" value="NZ_JBHSFE010000038.1"/>
</dbReference>
<dbReference type="Pfam" id="PF12138">
    <property type="entry name" value="Spherulin4"/>
    <property type="match status" value="1"/>
</dbReference>
<keyword evidence="2" id="KW-1185">Reference proteome</keyword>